<dbReference type="Gene3D" id="3.40.50.300">
    <property type="entry name" value="P-loop containing nucleotide triphosphate hydrolases"/>
    <property type="match status" value="1"/>
</dbReference>
<dbReference type="InterPro" id="IPR027417">
    <property type="entry name" value="P-loop_NTPase"/>
</dbReference>
<dbReference type="SUPFAM" id="SSF52540">
    <property type="entry name" value="P-loop containing nucleoside triphosphate hydrolases"/>
    <property type="match status" value="1"/>
</dbReference>
<reference evidence="1" key="1">
    <citation type="submission" date="2022-10" db="EMBL/GenBank/DDBJ databases">
        <authorList>
            <person name="Yu W.X."/>
        </authorList>
    </citation>
    <scope>NUCLEOTIDE SEQUENCE</scope>
    <source>
        <strain evidence="1">AAT</strain>
    </source>
</reference>
<gene>
    <name evidence="1" type="ORF">OM075_04910</name>
</gene>
<dbReference type="GO" id="GO:0006261">
    <property type="term" value="P:DNA-templated DNA replication"/>
    <property type="evidence" value="ECO:0007669"/>
    <property type="project" value="TreeGrafter"/>
</dbReference>
<accession>A0AAE3M2B6</accession>
<dbReference type="AlphaFoldDB" id="A0AAE3M2B6"/>
<dbReference type="EMBL" id="JAPDPJ010000006">
    <property type="protein sequence ID" value="MCW3785794.1"/>
    <property type="molecule type" value="Genomic_DNA"/>
</dbReference>
<dbReference type="PANTHER" id="PTHR11669">
    <property type="entry name" value="REPLICATION FACTOR C / DNA POLYMERASE III GAMMA-TAU SUBUNIT"/>
    <property type="match status" value="1"/>
</dbReference>
<sequence length="380" mass="43612">MLFKQVVGQQDIKNRLVRMVQENRVSHTLLFTGPEGNGKLAMAIAFAQYLNCLNPSEGDACGECSSCKKYNKLVHPDLHFVFPVIKTTSEKNPVSDTYISEWRTLVNENPYFSLTTWLNQIRKEGENKQGAIFTAESSEIIRKLSLKTFEGKYKAMIVWMPEKMNEATANKLLKILEEPTPNTVFILVSNHPDEMISTILSRTQQLKIPAFSDSEIANYLIEKYEISEAEAQGAAKVANGSLIDGVEQVHMSEDNQFFFESFVQMMRYSYARKVKEMLNWVEEMSRQPREKQRNFLNYAIKMIRENYIMNFKQPDIVYLTPEQYDWSKKFSPFINDKNALMISEDFALADSHIGQNGNSKVILFDLALKLIISIKTGVEG</sequence>
<keyword evidence="2" id="KW-1185">Reference proteome</keyword>
<protein>
    <submittedName>
        <fullName evidence="1">DNA polymerase III subunit</fullName>
    </submittedName>
</protein>
<dbReference type="RefSeq" id="WP_301189365.1">
    <property type="nucleotide sequence ID" value="NZ_JAPDPJ010000006.1"/>
</dbReference>
<organism evidence="1 2">
    <name type="scientific">Plebeiibacterium sediminum</name>
    <dbReference type="NCBI Taxonomy" id="2992112"/>
    <lineage>
        <taxon>Bacteria</taxon>
        <taxon>Pseudomonadati</taxon>
        <taxon>Bacteroidota</taxon>
        <taxon>Bacteroidia</taxon>
        <taxon>Marinilabiliales</taxon>
        <taxon>Marinilabiliaceae</taxon>
        <taxon>Plebeiibacterium</taxon>
    </lineage>
</organism>
<proteinExistence type="predicted"/>
<dbReference type="Pfam" id="PF13177">
    <property type="entry name" value="DNA_pol3_delta2"/>
    <property type="match status" value="1"/>
</dbReference>
<dbReference type="InterPro" id="IPR050238">
    <property type="entry name" value="DNA_Rep/Repair_Clamp_Loader"/>
</dbReference>
<evidence type="ECO:0000313" key="2">
    <source>
        <dbReference type="Proteomes" id="UP001209229"/>
    </source>
</evidence>
<comment type="caution">
    <text evidence="1">The sequence shown here is derived from an EMBL/GenBank/DDBJ whole genome shotgun (WGS) entry which is preliminary data.</text>
</comment>
<dbReference type="Proteomes" id="UP001209229">
    <property type="component" value="Unassembled WGS sequence"/>
</dbReference>
<dbReference type="PANTHER" id="PTHR11669:SF8">
    <property type="entry name" value="DNA POLYMERASE III SUBUNIT DELTA"/>
    <property type="match status" value="1"/>
</dbReference>
<name>A0AAE3M2B6_9BACT</name>
<evidence type="ECO:0000313" key="1">
    <source>
        <dbReference type="EMBL" id="MCW3785794.1"/>
    </source>
</evidence>